<feature type="domain" description="MrpA C-terminal/MbhD" evidence="7">
    <location>
        <begin position="8"/>
        <end position="69"/>
    </location>
</feature>
<evidence type="ECO:0000313" key="8">
    <source>
        <dbReference type="EMBL" id="HII61205.1"/>
    </source>
</evidence>
<evidence type="ECO:0000256" key="3">
    <source>
        <dbReference type="ARBA" id="ARBA00022692"/>
    </source>
</evidence>
<comment type="subcellular location">
    <subcellularLocation>
        <location evidence="1">Cell membrane</location>
        <topology evidence="1">Multi-pass membrane protein</topology>
    </subcellularLocation>
</comment>
<gene>
    <name evidence="8" type="ORF">HA331_05565</name>
</gene>
<evidence type="ECO:0000256" key="2">
    <source>
        <dbReference type="ARBA" id="ARBA00022475"/>
    </source>
</evidence>
<keyword evidence="4 6" id="KW-1133">Transmembrane helix</keyword>
<reference evidence="8" key="1">
    <citation type="journal article" date="2020" name="bioRxiv">
        <title>A rank-normalized archaeal taxonomy based on genome phylogeny resolves widespread incomplete and uneven classifications.</title>
        <authorList>
            <person name="Rinke C."/>
            <person name="Chuvochina M."/>
            <person name="Mussig A.J."/>
            <person name="Chaumeil P.-A."/>
            <person name="Waite D.W."/>
            <person name="Whitman W.B."/>
            <person name="Parks D.H."/>
            <person name="Hugenholtz P."/>
        </authorList>
    </citation>
    <scope>NUCLEOTIDE SEQUENCE</scope>
    <source>
        <strain evidence="8">UBA8834</strain>
    </source>
</reference>
<organism evidence="8 9">
    <name type="scientific">Pyrococcus horikoshii</name>
    <dbReference type="NCBI Taxonomy" id="53953"/>
    <lineage>
        <taxon>Archaea</taxon>
        <taxon>Methanobacteriati</taxon>
        <taxon>Methanobacteriota</taxon>
        <taxon>Thermococci</taxon>
        <taxon>Thermococcales</taxon>
        <taxon>Thermococcaceae</taxon>
        <taxon>Pyrococcus</taxon>
    </lineage>
</organism>
<dbReference type="AlphaFoldDB" id="A0A832WHI4"/>
<dbReference type="GeneID" id="1443270"/>
<dbReference type="EMBL" id="DUJN01000005">
    <property type="protein sequence ID" value="HII61205.1"/>
    <property type="molecule type" value="Genomic_DNA"/>
</dbReference>
<name>A0A832WHI4_PYRHR</name>
<dbReference type="Proteomes" id="UP000617544">
    <property type="component" value="Unassembled WGS sequence"/>
</dbReference>
<evidence type="ECO:0000256" key="4">
    <source>
        <dbReference type="ARBA" id="ARBA00022989"/>
    </source>
</evidence>
<dbReference type="GO" id="GO:0005886">
    <property type="term" value="C:plasma membrane"/>
    <property type="evidence" value="ECO:0007669"/>
    <property type="project" value="UniProtKB-SubCell"/>
</dbReference>
<proteinExistence type="predicted"/>
<feature type="transmembrane region" description="Helical" evidence="6">
    <location>
        <begin position="49"/>
        <end position="67"/>
    </location>
</feature>
<keyword evidence="5 6" id="KW-0472">Membrane</keyword>
<evidence type="ECO:0000256" key="1">
    <source>
        <dbReference type="ARBA" id="ARBA00004651"/>
    </source>
</evidence>
<dbReference type="NCBIfam" id="NF004172">
    <property type="entry name" value="PRK05640.1"/>
    <property type="match status" value="1"/>
</dbReference>
<evidence type="ECO:0000259" key="7">
    <source>
        <dbReference type="Pfam" id="PF13244"/>
    </source>
</evidence>
<keyword evidence="2" id="KW-1003">Cell membrane</keyword>
<protein>
    <submittedName>
        <fullName evidence="8">DUF4040 domain-containing protein</fullName>
    </submittedName>
</protein>
<sequence length="162" mass="17688">MLGIILEVVMLTLALIVILHRDFMTSLIVYSLTSLVFILLVLLSYAPDVALSGIVVGGIVTGLFVFGYERAGGECKVKLPLGLAVLPLAFALLRVKFKVNLASYEAYVKAWNINNLVSEILAGWRLYDSVGEALILFSAALGFSLLMGGRKRENELNSENHE</sequence>
<evidence type="ECO:0000256" key="6">
    <source>
        <dbReference type="SAM" id="Phobius"/>
    </source>
</evidence>
<dbReference type="RefSeq" id="WP_010885035.1">
    <property type="nucleotide sequence ID" value="NZ_DUJN01000005.1"/>
</dbReference>
<dbReference type="InterPro" id="IPR025383">
    <property type="entry name" value="MrpA_C/MbhD"/>
</dbReference>
<keyword evidence="3 6" id="KW-0812">Transmembrane</keyword>
<accession>A0A832WHI4</accession>
<feature type="transmembrane region" description="Helical" evidence="6">
    <location>
        <begin position="23"/>
        <end position="43"/>
    </location>
</feature>
<dbReference type="Pfam" id="PF13244">
    <property type="entry name" value="MbhD"/>
    <property type="match status" value="1"/>
</dbReference>
<comment type="caution">
    <text evidence="8">The sequence shown here is derived from an EMBL/GenBank/DDBJ whole genome shotgun (WGS) entry which is preliminary data.</text>
</comment>
<evidence type="ECO:0000313" key="9">
    <source>
        <dbReference type="Proteomes" id="UP000617544"/>
    </source>
</evidence>
<dbReference type="OMA" id="KAWNINN"/>
<evidence type="ECO:0000256" key="5">
    <source>
        <dbReference type="ARBA" id="ARBA00023136"/>
    </source>
</evidence>